<dbReference type="SUPFAM" id="SSF53955">
    <property type="entry name" value="Lysozyme-like"/>
    <property type="match status" value="1"/>
</dbReference>
<dbReference type="InterPro" id="IPR018392">
    <property type="entry name" value="LysM"/>
</dbReference>
<dbReference type="Pfam" id="PF01476">
    <property type="entry name" value="LysM"/>
    <property type="match status" value="5"/>
</dbReference>
<dbReference type="PANTHER" id="PTHR33734">
    <property type="entry name" value="LYSM DOMAIN-CONTAINING GPI-ANCHORED PROTEIN 2"/>
    <property type="match status" value="1"/>
</dbReference>
<evidence type="ECO:0000313" key="3">
    <source>
        <dbReference type="EMBL" id="SUZ96823.1"/>
    </source>
</evidence>
<feature type="domain" description="LysM" evidence="2">
    <location>
        <begin position="597"/>
        <end position="641"/>
    </location>
</feature>
<dbReference type="SUPFAM" id="SSF54106">
    <property type="entry name" value="LysM domain"/>
    <property type="match status" value="5"/>
</dbReference>
<protein>
    <recommendedName>
        <fullName evidence="2">LysM domain-containing protein</fullName>
    </recommendedName>
</protein>
<feature type="domain" description="LysM" evidence="2">
    <location>
        <begin position="542"/>
        <end position="586"/>
    </location>
</feature>
<dbReference type="AlphaFoldDB" id="A0A381S6P5"/>
<organism evidence="3">
    <name type="scientific">marine metagenome</name>
    <dbReference type="NCBI Taxonomy" id="408172"/>
    <lineage>
        <taxon>unclassified sequences</taxon>
        <taxon>metagenomes</taxon>
        <taxon>ecological metagenomes</taxon>
    </lineage>
</organism>
<accession>A0A381S6P5</accession>
<dbReference type="GO" id="GO:0008932">
    <property type="term" value="F:lytic endotransglycosylase activity"/>
    <property type="evidence" value="ECO:0007669"/>
    <property type="project" value="TreeGrafter"/>
</dbReference>
<dbReference type="PROSITE" id="PS51782">
    <property type="entry name" value="LYSM"/>
    <property type="match status" value="5"/>
</dbReference>
<dbReference type="Pfam" id="PF01464">
    <property type="entry name" value="SLT"/>
    <property type="match status" value="1"/>
</dbReference>
<dbReference type="Gene3D" id="1.10.530.10">
    <property type="match status" value="1"/>
</dbReference>
<dbReference type="SMART" id="SM00257">
    <property type="entry name" value="LysM"/>
    <property type="match status" value="5"/>
</dbReference>
<evidence type="ECO:0000259" key="2">
    <source>
        <dbReference type="PROSITE" id="PS51782"/>
    </source>
</evidence>
<proteinExistence type="predicted"/>
<dbReference type="EMBL" id="UINC01002451">
    <property type="protein sequence ID" value="SUZ96823.1"/>
    <property type="molecule type" value="Genomic_DNA"/>
</dbReference>
<sequence>MHAALIDLFNRIHVVMTFDGLIAGPDEIVPVENNELPSPNAEDLADLHARLEASPPELPKFSMPVPSPLENERVEWALAYLSGVRKEVIEEGLSQATRYMPMIESIFDEVGIPRELGWTPLIESLFKTGAYSRAAAVGMWQFVRGTALLYNMKVGPNVDERRDPIISTRMAAIFMRDLYEEFQDWSLVLASYNAGKGRIGRAMQRTGATDYWTLSERRAIPRETRDHVPKVYAAILMANDPEFYGLKVTQLPPYVYDESIMEANTDLRLVADLSGLTLEEIRELNPHIMAWVPEGYPVRIPSGSQLAFEKALAEVPKAERIAFLSHVVASGDTLSEIAGIYGTRQSAIVEVNNLRNPNRLSIGQRLIIPVGPEARPYRAQPVAGFNTGERTTYRVQRGDELWGIAQNFRTTVGHLMRWNDLASDRIYPGDTLIVYYGVRSNMATPVALESSSTKAPSPLPGNLNADEPTPDTTTNSERGIYTVRRGDNFSAIAQRYDVTIAQLKLWNNRQSNTIFPGDKLVVYSPAFSNSPVNTTGGMTNAQSYIVRRGDSPYEIAQRYGVGLDALLVANGLSRRSNIYPGDELKIPGGRASSPSVSDYTVRRGDTLGGIAENHGISLRSLLQANGLSSRSVIHPGDQILIPQR</sequence>
<feature type="domain" description="LysM" evidence="2">
    <location>
        <begin position="479"/>
        <end position="522"/>
    </location>
</feature>
<evidence type="ECO:0000256" key="1">
    <source>
        <dbReference type="SAM" id="MobiDB-lite"/>
    </source>
</evidence>
<feature type="domain" description="LysM" evidence="2">
    <location>
        <begin position="324"/>
        <end position="368"/>
    </location>
</feature>
<feature type="domain" description="LysM" evidence="2">
    <location>
        <begin position="391"/>
        <end position="434"/>
    </location>
</feature>
<feature type="region of interest" description="Disordered" evidence="1">
    <location>
        <begin position="449"/>
        <end position="477"/>
    </location>
</feature>
<dbReference type="CDD" id="cd16894">
    <property type="entry name" value="MltD-like"/>
    <property type="match status" value="1"/>
</dbReference>
<name>A0A381S6P5_9ZZZZ</name>
<gene>
    <name evidence="3" type="ORF">METZ01_LOCUS49677</name>
</gene>
<dbReference type="Gene3D" id="3.10.350.10">
    <property type="entry name" value="LysM domain"/>
    <property type="match status" value="5"/>
</dbReference>
<dbReference type="PANTHER" id="PTHR33734:SF22">
    <property type="entry name" value="MEMBRANE-BOUND LYTIC MUREIN TRANSGLYCOSYLASE D"/>
    <property type="match status" value="1"/>
</dbReference>
<dbReference type="InterPro" id="IPR008258">
    <property type="entry name" value="Transglycosylase_SLT_dom_1"/>
</dbReference>
<dbReference type="InterPro" id="IPR036779">
    <property type="entry name" value="LysM_dom_sf"/>
</dbReference>
<reference evidence="3" key="1">
    <citation type="submission" date="2018-05" db="EMBL/GenBank/DDBJ databases">
        <authorList>
            <person name="Lanie J.A."/>
            <person name="Ng W.-L."/>
            <person name="Kazmierczak K.M."/>
            <person name="Andrzejewski T.M."/>
            <person name="Davidsen T.M."/>
            <person name="Wayne K.J."/>
            <person name="Tettelin H."/>
            <person name="Glass J.I."/>
            <person name="Rusch D."/>
            <person name="Podicherti R."/>
            <person name="Tsui H.-C.T."/>
            <person name="Winkler M.E."/>
        </authorList>
    </citation>
    <scope>NUCLEOTIDE SEQUENCE</scope>
</reference>
<dbReference type="InterPro" id="IPR023346">
    <property type="entry name" value="Lysozyme-like_dom_sf"/>
</dbReference>
<dbReference type="CDD" id="cd00118">
    <property type="entry name" value="LysM"/>
    <property type="match status" value="5"/>
</dbReference>